<feature type="compositionally biased region" description="Basic and acidic residues" evidence="1">
    <location>
        <begin position="82"/>
        <end position="95"/>
    </location>
</feature>
<reference evidence="2" key="1">
    <citation type="submission" date="2019-08" db="EMBL/GenBank/DDBJ databases">
        <authorList>
            <person name="Kucharzyk K."/>
            <person name="Murdoch R.W."/>
            <person name="Higgins S."/>
            <person name="Loffler F."/>
        </authorList>
    </citation>
    <scope>NUCLEOTIDE SEQUENCE</scope>
</reference>
<name>A0A645C515_9ZZZZ</name>
<comment type="caution">
    <text evidence="2">The sequence shown here is derived from an EMBL/GenBank/DDBJ whole genome shotgun (WGS) entry which is preliminary data.</text>
</comment>
<feature type="compositionally biased region" description="Basic and acidic residues" evidence="1">
    <location>
        <begin position="15"/>
        <end position="28"/>
    </location>
</feature>
<sequence length="95" mass="10930">MRTDKAVRNKRGSRRTVEAHKEHGNAQRDHKHCKRVAAGDRSRVRPVHHVKTDQAANGSPENQRRTAPHFAVNPVGQYSKQRQKDQRNRIVNGHD</sequence>
<proteinExistence type="predicted"/>
<protein>
    <submittedName>
        <fullName evidence="2">Uncharacterized protein</fullName>
    </submittedName>
</protein>
<evidence type="ECO:0000313" key="2">
    <source>
        <dbReference type="EMBL" id="MPM72886.1"/>
    </source>
</evidence>
<feature type="region of interest" description="Disordered" evidence="1">
    <location>
        <begin position="1"/>
        <end position="95"/>
    </location>
</feature>
<accession>A0A645C515</accession>
<evidence type="ECO:0000256" key="1">
    <source>
        <dbReference type="SAM" id="MobiDB-lite"/>
    </source>
</evidence>
<organism evidence="2">
    <name type="scientific">bioreactor metagenome</name>
    <dbReference type="NCBI Taxonomy" id="1076179"/>
    <lineage>
        <taxon>unclassified sequences</taxon>
        <taxon>metagenomes</taxon>
        <taxon>ecological metagenomes</taxon>
    </lineage>
</organism>
<gene>
    <name evidence="2" type="ORF">SDC9_119862</name>
</gene>
<dbReference type="AlphaFoldDB" id="A0A645C515"/>
<dbReference type="EMBL" id="VSSQ01025022">
    <property type="protein sequence ID" value="MPM72886.1"/>
    <property type="molecule type" value="Genomic_DNA"/>
</dbReference>